<proteinExistence type="predicted"/>
<keyword evidence="9" id="KW-1185">Reference proteome</keyword>
<evidence type="ECO:0000256" key="4">
    <source>
        <dbReference type="PROSITE-ProRule" id="PRU00169"/>
    </source>
</evidence>
<dbReference type="AlphaFoldDB" id="A0A399CUD1"/>
<dbReference type="InterPro" id="IPR001789">
    <property type="entry name" value="Sig_transdc_resp-reg_receiver"/>
</dbReference>
<evidence type="ECO:0000256" key="1">
    <source>
        <dbReference type="ARBA" id="ARBA00022553"/>
    </source>
</evidence>
<dbReference type="Proteomes" id="UP000266441">
    <property type="component" value="Unassembled WGS sequence"/>
</dbReference>
<dbReference type="Pfam" id="PF00072">
    <property type="entry name" value="Response_reg"/>
    <property type="match status" value="1"/>
</dbReference>
<dbReference type="GO" id="GO:0000156">
    <property type="term" value="F:phosphorelay response regulator activity"/>
    <property type="evidence" value="ECO:0007669"/>
    <property type="project" value="TreeGrafter"/>
</dbReference>
<dbReference type="PANTHER" id="PTHR48111">
    <property type="entry name" value="REGULATOR OF RPOS"/>
    <property type="match status" value="1"/>
</dbReference>
<dbReference type="GO" id="GO:0032993">
    <property type="term" value="C:protein-DNA complex"/>
    <property type="evidence" value="ECO:0007669"/>
    <property type="project" value="TreeGrafter"/>
</dbReference>
<dbReference type="InterPro" id="IPR001867">
    <property type="entry name" value="OmpR/PhoB-type_DNA-bd"/>
</dbReference>
<feature type="modified residue" description="4-aspartylphosphate" evidence="4">
    <location>
        <position position="55"/>
    </location>
</feature>
<sequence>MNEKQHIFLVEDDLSFGAVLKSYLELNDFEVTWVDNGEFAFDHFKKGTFHICILDVMLPHTDGFTIAGQIRKSDQHIPLVFLTAKTLKEDILKGYNAGADDYITKPFDTEVLLCKIKAILNRQSTKATLEKEIFKIGSYLFDPKRRVISRGKEQQKLSPKETELLQLLCQNQDELLSRETALQKIWGEDGYFTTRSMDVFITKLRKYLVHDPSIEIKNIHGSGFILEVKNSDSDTPS</sequence>
<organism evidence="8 9">
    <name type="scientific">Mariniphaga sediminis</name>
    <dbReference type="NCBI Taxonomy" id="1628158"/>
    <lineage>
        <taxon>Bacteria</taxon>
        <taxon>Pseudomonadati</taxon>
        <taxon>Bacteroidota</taxon>
        <taxon>Bacteroidia</taxon>
        <taxon>Marinilabiliales</taxon>
        <taxon>Prolixibacteraceae</taxon>
        <taxon>Mariniphaga</taxon>
    </lineage>
</organism>
<dbReference type="PROSITE" id="PS51755">
    <property type="entry name" value="OMPR_PHOB"/>
    <property type="match status" value="1"/>
</dbReference>
<accession>A0A399CUD1</accession>
<evidence type="ECO:0000313" key="8">
    <source>
        <dbReference type="EMBL" id="RIH62933.1"/>
    </source>
</evidence>
<dbReference type="Pfam" id="PF00486">
    <property type="entry name" value="Trans_reg_C"/>
    <property type="match status" value="1"/>
</dbReference>
<evidence type="ECO:0000256" key="3">
    <source>
        <dbReference type="ARBA" id="ARBA00023125"/>
    </source>
</evidence>
<evidence type="ECO:0000313" key="9">
    <source>
        <dbReference type="Proteomes" id="UP000266441"/>
    </source>
</evidence>
<dbReference type="OrthoDB" id="9790442at2"/>
<protein>
    <submittedName>
        <fullName evidence="8">DNA-binding response regulator</fullName>
    </submittedName>
</protein>
<dbReference type="EMBL" id="QWET01000030">
    <property type="protein sequence ID" value="RIH62933.1"/>
    <property type="molecule type" value="Genomic_DNA"/>
</dbReference>
<evidence type="ECO:0000256" key="5">
    <source>
        <dbReference type="PROSITE-ProRule" id="PRU01091"/>
    </source>
</evidence>
<keyword evidence="2" id="KW-0902">Two-component regulatory system</keyword>
<keyword evidence="1 4" id="KW-0597">Phosphoprotein</keyword>
<gene>
    <name evidence="8" type="ORF">D1164_22215</name>
</gene>
<dbReference type="SMART" id="SM00448">
    <property type="entry name" value="REC"/>
    <property type="match status" value="1"/>
</dbReference>
<dbReference type="SMART" id="SM00862">
    <property type="entry name" value="Trans_reg_C"/>
    <property type="match status" value="1"/>
</dbReference>
<dbReference type="GO" id="GO:0000976">
    <property type="term" value="F:transcription cis-regulatory region binding"/>
    <property type="evidence" value="ECO:0007669"/>
    <property type="project" value="TreeGrafter"/>
</dbReference>
<feature type="DNA-binding region" description="OmpR/PhoB-type" evidence="5">
    <location>
        <begin position="131"/>
        <end position="228"/>
    </location>
</feature>
<evidence type="ECO:0000259" key="7">
    <source>
        <dbReference type="PROSITE" id="PS51755"/>
    </source>
</evidence>
<dbReference type="InterPro" id="IPR036388">
    <property type="entry name" value="WH-like_DNA-bd_sf"/>
</dbReference>
<keyword evidence="3 5" id="KW-0238">DNA-binding</keyword>
<dbReference type="PANTHER" id="PTHR48111:SF40">
    <property type="entry name" value="PHOSPHATE REGULON TRANSCRIPTIONAL REGULATORY PROTEIN PHOB"/>
    <property type="match status" value="1"/>
</dbReference>
<feature type="domain" description="Response regulatory" evidence="6">
    <location>
        <begin position="6"/>
        <end position="120"/>
    </location>
</feature>
<evidence type="ECO:0000256" key="2">
    <source>
        <dbReference type="ARBA" id="ARBA00023012"/>
    </source>
</evidence>
<dbReference type="SUPFAM" id="SSF52172">
    <property type="entry name" value="CheY-like"/>
    <property type="match status" value="1"/>
</dbReference>
<dbReference type="InterPro" id="IPR039420">
    <property type="entry name" value="WalR-like"/>
</dbReference>
<dbReference type="Gene3D" id="1.10.10.10">
    <property type="entry name" value="Winged helix-like DNA-binding domain superfamily/Winged helix DNA-binding domain"/>
    <property type="match status" value="1"/>
</dbReference>
<dbReference type="GO" id="GO:0006355">
    <property type="term" value="P:regulation of DNA-templated transcription"/>
    <property type="evidence" value="ECO:0007669"/>
    <property type="project" value="InterPro"/>
</dbReference>
<dbReference type="RefSeq" id="WP_119352108.1">
    <property type="nucleotide sequence ID" value="NZ_JBFHKJ010000001.1"/>
</dbReference>
<dbReference type="CDD" id="cd17574">
    <property type="entry name" value="REC_OmpR"/>
    <property type="match status" value="1"/>
</dbReference>
<dbReference type="Gene3D" id="3.40.50.2300">
    <property type="match status" value="1"/>
</dbReference>
<comment type="caution">
    <text evidence="8">The sequence shown here is derived from an EMBL/GenBank/DDBJ whole genome shotgun (WGS) entry which is preliminary data.</text>
</comment>
<dbReference type="CDD" id="cd00383">
    <property type="entry name" value="trans_reg_C"/>
    <property type="match status" value="1"/>
</dbReference>
<reference evidence="8 9" key="1">
    <citation type="journal article" date="2015" name="Int. J. Syst. Evol. Microbiol.">
        <title>Mariniphaga sediminis sp. nov., isolated from coastal sediment.</title>
        <authorList>
            <person name="Wang F.Q."/>
            <person name="Shen Q.Y."/>
            <person name="Chen G.J."/>
            <person name="Du Z.J."/>
        </authorList>
    </citation>
    <scope>NUCLEOTIDE SEQUENCE [LARGE SCALE GENOMIC DNA]</scope>
    <source>
        <strain evidence="8 9">SY21</strain>
    </source>
</reference>
<dbReference type="InterPro" id="IPR011006">
    <property type="entry name" value="CheY-like_superfamily"/>
</dbReference>
<evidence type="ECO:0000259" key="6">
    <source>
        <dbReference type="PROSITE" id="PS50110"/>
    </source>
</evidence>
<name>A0A399CUD1_9BACT</name>
<dbReference type="PROSITE" id="PS50110">
    <property type="entry name" value="RESPONSE_REGULATORY"/>
    <property type="match status" value="1"/>
</dbReference>
<feature type="domain" description="OmpR/PhoB-type" evidence="7">
    <location>
        <begin position="131"/>
        <end position="228"/>
    </location>
</feature>